<dbReference type="Proteomes" id="UP000193121">
    <property type="component" value="Unassembled WGS sequence"/>
</dbReference>
<dbReference type="Pfam" id="PF18476">
    <property type="entry name" value="PIN_8"/>
    <property type="match status" value="1"/>
</dbReference>
<protein>
    <recommendedName>
        <fullName evidence="1">PIN like domain-containing protein</fullName>
    </recommendedName>
</protein>
<dbReference type="RefSeq" id="WP_001106842.1">
    <property type="nucleotide sequence ID" value="NZ_NCUL01000008.1"/>
</dbReference>
<evidence type="ECO:0000313" key="3">
    <source>
        <dbReference type="Proteomes" id="UP000193121"/>
    </source>
</evidence>
<accession>A0A1X1H334</accession>
<organism evidence="2 3">
    <name type="scientific">Streptococcus oralis subsp. oralis</name>
    <dbReference type="NCBI Taxonomy" id="1891914"/>
    <lineage>
        <taxon>Bacteria</taxon>
        <taxon>Bacillati</taxon>
        <taxon>Bacillota</taxon>
        <taxon>Bacilli</taxon>
        <taxon>Lactobacillales</taxon>
        <taxon>Streptococcaceae</taxon>
        <taxon>Streptococcus</taxon>
    </lineage>
</organism>
<sequence>MNYKEEFYGFYREPFNKENMTSENTIIVFDTNSLLNVFRFTPEASKEYFEIIQSIQDKIYIPYLVALEFHFHKSEALLLNEVNVTKFKNNFSKNWNKVKSEAAKTLFSGLSYRNDKDNKELITYLSDLLNSKELDIENKLVEKISSISKNQTNIFNALVEIIQSKTGERYEQNTIINIEKEGDERYKNEIPPGFNDANKKLSRSYNGIKYQQKFGDLIIWKDIIIKAKEDKIKNVIFVTSDGKRDSKTDLNHKVCVGKDGNGKEKYQIIGPRIELIEEMKNETGADFYLMDELEFMKHFSQEEVPSRVFKSISDTLLDFAKIVSTSLNNDDVVKPFVRASSQSVNNRPSVIKRRKVTDISELLKIVENDYEISDVIEEYLKTELPNMDFENKYGDLGWGEFEYVTITEVEIEKYTFEDDFYEIKCIASIDVNIDFNIVTKNPFYEEPEDPEFEYESSEIDGTFEISFIYDLDYDTFDDIEIIDFYI</sequence>
<evidence type="ECO:0000313" key="2">
    <source>
        <dbReference type="EMBL" id="ORO58739.1"/>
    </source>
</evidence>
<reference evidence="2 3" key="1">
    <citation type="journal article" date="2016" name="Eur. J. Clin. Microbiol. Infect. Dis.">
        <title>Whole genome sequencing as a tool for phylogenetic analysis of clinical strains of Mitis group streptococci.</title>
        <authorList>
            <person name="Rasmussen L.H."/>
            <person name="Dargis R."/>
            <person name="Hojholt K."/>
            <person name="Christensen J.J."/>
            <person name="Skovgaard O."/>
            <person name="Justesen U.S."/>
            <person name="Rosenvinge F.S."/>
            <person name="Moser C."/>
            <person name="Lukjancenko O."/>
            <person name="Rasmussen S."/>
            <person name="Nielsen X.C."/>
        </authorList>
    </citation>
    <scope>NUCLEOTIDE SEQUENCE [LARGE SCALE GENOMIC DNA]</scope>
    <source>
        <strain evidence="2 3">OD_336064_07</strain>
    </source>
</reference>
<dbReference type="AlphaFoldDB" id="A0A1X1H334"/>
<proteinExistence type="predicted"/>
<evidence type="ECO:0000259" key="1">
    <source>
        <dbReference type="Pfam" id="PF18476"/>
    </source>
</evidence>
<dbReference type="InterPro" id="IPR041578">
    <property type="entry name" value="PIN_8"/>
</dbReference>
<feature type="domain" description="PIN like" evidence="1">
    <location>
        <begin position="26"/>
        <end position="245"/>
    </location>
</feature>
<comment type="caution">
    <text evidence="2">The sequence shown here is derived from an EMBL/GenBank/DDBJ whole genome shotgun (WGS) entry which is preliminary data.</text>
</comment>
<gene>
    <name evidence="2" type="ORF">B7717_08600</name>
</gene>
<name>A0A1X1H334_STROR</name>
<dbReference type="EMBL" id="NCUO01000012">
    <property type="protein sequence ID" value="ORO58739.1"/>
    <property type="molecule type" value="Genomic_DNA"/>
</dbReference>